<dbReference type="Proteomes" id="UP000295729">
    <property type="component" value="Unassembled WGS sequence"/>
</dbReference>
<evidence type="ECO:0000313" key="3">
    <source>
        <dbReference type="EMBL" id="TDR14895.1"/>
    </source>
</evidence>
<sequence>MNKNKIARFTKPLLTAMTVGALSMSMSSMAAEDFPSKPINYILTFNAGGESDLSARFQQTVFEKHAGVKTVIQYMPGAGGAVAWSQLNGMEGDGYTIMGINIPHTIMQPIVKDSGYKTEELTPIYYFHYTPNAIFVPANSKFEQLSDLVDYAKKNPGMVTFAGSGSNSANHIGQTLFDKMTGVTTTYVPFSGIGPAMTALMGNQLTAGFNYATSGANAGDKLRMLAVSAEKRLKAFPDVPTFKELGIDLVGGAYRGLAVPKSTPEEVRQKLSKIIGDINSDPEFVKKMEDNGFVLTDIPYEQMDAFMEANQKEYEGVAELLGLSK</sequence>
<dbReference type="PIRSF" id="PIRSF017082">
    <property type="entry name" value="YflP"/>
    <property type="match status" value="1"/>
</dbReference>
<proteinExistence type="inferred from homology"/>
<keyword evidence="4" id="KW-1185">Reference proteome</keyword>
<accession>A0A4R6X747</accession>
<keyword evidence="3" id="KW-0675">Receptor</keyword>
<dbReference type="PANTHER" id="PTHR42928:SF5">
    <property type="entry name" value="BLR1237 PROTEIN"/>
    <property type="match status" value="1"/>
</dbReference>
<dbReference type="OrthoDB" id="9780943at2"/>
<name>A0A4R6X747_9GAMM</name>
<comment type="similarity">
    <text evidence="1">Belongs to the UPF0065 (bug) family.</text>
</comment>
<dbReference type="SUPFAM" id="SSF53850">
    <property type="entry name" value="Periplasmic binding protein-like II"/>
    <property type="match status" value="1"/>
</dbReference>
<dbReference type="InterPro" id="IPR005064">
    <property type="entry name" value="BUG"/>
</dbReference>
<dbReference type="Pfam" id="PF03401">
    <property type="entry name" value="TctC"/>
    <property type="match status" value="1"/>
</dbReference>
<dbReference type="Gene3D" id="3.40.190.10">
    <property type="entry name" value="Periplasmic binding protein-like II"/>
    <property type="match status" value="1"/>
</dbReference>
<dbReference type="Gene3D" id="3.40.190.150">
    <property type="entry name" value="Bordetella uptake gene, domain 1"/>
    <property type="match status" value="1"/>
</dbReference>
<gene>
    <name evidence="3" type="ORF">C8D85_0244</name>
</gene>
<feature type="signal peptide" evidence="2">
    <location>
        <begin position="1"/>
        <end position="30"/>
    </location>
</feature>
<evidence type="ECO:0000256" key="2">
    <source>
        <dbReference type="SAM" id="SignalP"/>
    </source>
</evidence>
<protein>
    <submittedName>
        <fullName evidence="3">Tripartite-type tricarboxylate transporter receptor subunit TctC</fullName>
    </submittedName>
</protein>
<dbReference type="RefSeq" id="WP_133559537.1">
    <property type="nucleotide sequence ID" value="NZ_SNZA01000001.1"/>
</dbReference>
<evidence type="ECO:0000256" key="1">
    <source>
        <dbReference type="ARBA" id="ARBA00006987"/>
    </source>
</evidence>
<dbReference type="AlphaFoldDB" id="A0A4R6X747"/>
<comment type="caution">
    <text evidence="3">The sequence shown here is derived from an EMBL/GenBank/DDBJ whole genome shotgun (WGS) entry which is preliminary data.</text>
</comment>
<feature type="chain" id="PRO_5020853597" evidence="2">
    <location>
        <begin position="31"/>
        <end position="325"/>
    </location>
</feature>
<dbReference type="PANTHER" id="PTHR42928">
    <property type="entry name" value="TRICARBOXYLATE-BINDING PROTEIN"/>
    <property type="match status" value="1"/>
</dbReference>
<organism evidence="3 4">
    <name type="scientific">Marinomonas communis</name>
    <dbReference type="NCBI Taxonomy" id="28254"/>
    <lineage>
        <taxon>Bacteria</taxon>
        <taxon>Pseudomonadati</taxon>
        <taxon>Pseudomonadota</taxon>
        <taxon>Gammaproteobacteria</taxon>
        <taxon>Oceanospirillales</taxon>
        <taxon>Oceanospirillaceae</taxon>
        <taxon>Marinomonas</taxon>
    </lineage>
</organism>
<dbReference type="EMBL" id="SNZA01000001">
    <property type="protein sequence ID" value="TDR14895.1"/>
    <property type="molecule type" value="Genomic_DNA"/>
</dbReference>
<evidence type="ECO:0000313" key="4">
    <source>
        <dbReference type="Proteomes" id="UP000295729"/>
    </source>
</evidence>
<dbReference type="CDD" id="cd07012">
    <property type="entry name" value="PBP2_Bug_TTT"/>
    <property type="match status" value="1"/>
</dbReference>
<dbReference type="InterPro" id="IPR042100">
    <property type="entry name" value="Bug_dom1"/>
</dbReference>
<keyword evidence="2" id="KW-0732">Signal</keyword>
<reference evidence="3 4" key="1">
    <citation type="submission" date="2019-03" db="EMBL/GenBank/DDBJ databases">
        <title>Genomic Encyclopedia of Type Strains, Phase IV (KMG-IV): sequencing the most valuable type-strain genomes for metagenomic binning, comparative biology and taxonomic classification.</title>
        <authorList>
            <person name="Goeker M."/>
        </authorList>
    </citation>
    <scope>NUCLEOTIDE SEQUENCE [LARGE SCALE GENOMIC DNA]</scope>
    <source>
        <strain evidence="3 4">DSM 5604</strain>
    </source>
</reference>